<dbReference type="AlphaFoldDB" id="A0AAD7RX31"/>
<evidence type="ECO:0000256" key="1">
    <source>
        <dbReference type="SAM" id="MobiDB-lite"/>
    </source>
</evidence>
<gene>
    <name evidence="2" type="ORF">AAFF_G00084950</name>
</gene>
<organism evidence="2 3">
    <name type="scientific">Aldrovandia affinis</name>
    <dbReference type="NCBI Taxonomy" id="143900"/>
    <lineage>
        <taxon>Eukaryota</taxon>
        <taxon>Metazoa</taxon>
        <taxon>Chordata</taxon>
        <taxon>Craniata</taxon>
        <taxon>Vertebrata</taxon>
        <taxon>Euteleostomi</taxon>
        <taxon>Actinopterygii</taxon>
        <taxon>Neopterygii</taxon>
        <taxon>Teleostei</taxon>
        <taxon>Notacanthiformes</taxon>
        <taxon>Halosauridae</taxon>
        <taxon>Aldrovandia</taxon>
    </lineage>
</organism>
<keyword evidence="3" id="KW-1185">Reference proteome</keyword>
<proteinExistence type="predicted"/>
<reference evidence="2" key="1">
    <citation type="journal article" date="2023" name="Science">
        <title>Genome structures resolve the early diversification of teleost fishes.</title>
        <authorList>
            <person name="Parey E."/>
            <person name="Louis A."/>
            <person name="Montfort J."/>
            <person name="Bouchez O."/>
            <person name="Roques C."/>
            <person name="Iampietro C."/>
            <person name="Lluch J."/>
            <person name="Castinel A."/>
            <person name="Donnadieu C."/>
            <person name="Desvignes T."/>
            <person name="Floi Bucao C."/>
            <person name="Jouanno E."/>
            <person name="Wen M."/>
            <person name="Mejri S."/>
            <person name="Dirks R."/>
            <person name="Jansen H."/>
            <person name="Henkel C."/>
            <person name="Chen W.J."/>
            <person name="Zahm M."/>
            <person name="Cabau C."/>
            <person name="Klopp C."/>
            <person name="Thompson A.W."/>
            <person name="Robinson-Rechavi M."/>
            <person name="Braasch I."/>
            <person name="Lecointre G."/>
            <person name="Bobe J."/>
            <person name="Postlethwait J.H."/>
            <person name="Berthelot C."/>
            <person name="Roest Crollius H."/>
            <person name="Guiguen Y."/>
        </authorList>
    </citation>
    <scope>NUCLEOTIDE SEQUENCE</scope>
    <source>
        <strain evidence="2">NC1722</strain>
    </source>
</reference>
<accession>A0AAD7RX31</accession>
<evidence type="ECO:0000313" key="3">
    <source>
        <dbReference type="Proteomes" id="UP001221898"/>
    </source>
</evidence>
<name>A0AAD7RX31_9TELE</name>
<dbReference type="Proteomes" id="UP001221898">
    <property type="component" value="Unassembled WGS sequence"/>
</dbReference>
<sequence length="163" mass="17885">MSVGGTPQFHTRGPEQTGRGAGGFCSPCTGPWGTSGPSHAWRIQSGCRRESTEVTFQRPMALQLPPVNQSVEKQLVGQRKCTEESGESDALTIVYMALPPVWQHPCDDSQETSDAPVRSVLTHCGGHDDTRNTTEHPDPVFPQRNINIILLNHTSSSQRWCGY</sequence>
<comment type="caution">
    <text evidence="2">The sequence shown here is derived from an EMBL/GenBank/DDBJ whole genome shotgun (WGS) entry which is preliminary data.</text>
</comment>
<protein>
    <submittedName>
        <fullName evidence="2">Uncharacterized protein</fullName>
    </submittedName>
</protein>
<feature type="region of interest" description="Disordered" evidence="1">
    <location>
        <begin position="1"/>
        <end position="22"/>
    </location>
</feature>
<evidence type="ECO:0000313" key="2">
    <source>
        <dbReference type="EMBL" id="KAJ8391879.1"/>
    </source>
</evidence>
<dbReference type="EMBL" id="JAINUG010000152">
    <property type="protein sequence ID" value="KAJ8391879.1"/>
    <property type="molecule type" value="Genomic_DNA"/>
</dbReference>